<dbReference type="Proteomes" id="UP000095282">
    <property type="component" value="Unplaced"/>
</dbReference>
<evidence type="ECO:0000313" key="2">
    <source>
        <dbReference type="WBParaSite" id="Csp11.Scaffold630.g17340.t1"/>
    </source>
</evidence>
<organism evidence="1 2">
    <name type="scientific">Caenorhabditis tropicalis</name>
    <dbReference type="NCBI Taxonomy" id="1561998"/>
    <lineage>
        <taxon>Eukaryota</taxon>
        <taxon>Metazoa</taxon>
        <taxon>Ecdysozoa</taxon>
        <taxon>Nematoda</taxon>
        <taxon>Chromadorea</taxon>
        <taxon>Rhabditida</taxon>
        <taxon>Rhabditina</taxon>
        <taxon>Rhabditomorpha</taxon>
        <taxon>Rhabditoidea</taxon>
        <taxon>Rhabditidae</taxon>
        <taxon>Peloderinae</taxon>
        <taxon>Caenorhabditis</taxon>
    </lineage>
</organism>
<protein>
    <submittedName>
        <fullName evidence="2">Secreted protein</fullName>
    </submittedName>
</protein>
<sequence length="80" mass="9654">MFLQYVSFFFGNGKAVLQSFPGEEEKRSCLRRTGTKKELKKKTEYGKRVEYDQKRISNRQFYSTLFPHRALQSFPWHLTR</sequence>
<reference evidence="2" key="1">
    <citation type="submission" date="2016-11" db="UniProtKB">
        <authorList>
            <consortium name="WormBaseParasite"/>
        </authorList>
    </citation>
    <scope>IDENTIFICATION</scope>
</reference>
<evidence type="ECO:0000313" key="1">
    <source>
        <dbReference type="Proteomes" id="UP000095282"/>
    </source>
</evidence>
<accession>A0A1I7UM47</accession>
<proteinExistence type="predicted"/>
<dbReference type="AlphaFoldDB" id="A0A1I7UM47"/>
<dbReference type="WBParaSite" id="Csp11.Scaffold630.g17340.t1">
    <property type="protein sequence ID" value="Csp11.Scaffold630.g17340.t1"/>
    <property type="gene ID" value="Csp11.Scaffold630.g17340"/>
</dbReference>
<keyword evidence="1" id="KW-1185">Reference proteome</keyword>
<name>A0A1I7UM47_9PELO</name>